<dbReference type="Gene3D" id="3.10.20.320">
    <property type="entry name" value="Putative peptidoglycan bound protein (lpxtg motif)"/>
    <property type="match status" value="1"/>
</dbReference>
<dbReference type="InterPro" id="IPR009459">
    <property type="entry name" value="MucBP_dom"/>
</dbReference>
<keyword evidence="5" id="KW-1185">Reference proteome</keyword>
<feature type="transmembrane region" description="Helical" evidence="2">
    <location>
        <begin position="265"/>
        <end position="283"/>
    </location>
</feature>
<feature type="transmembrane region" description="Helical" evidence="2">
    <location>
        <begin position="44"/>
        <end position="68"/>
    </location>
</feature>
<evidence type="ECO:0000256" key="2">
    <source>
        <dbReference type="SAM" id="Phobius"/>
    </source>
</evidence>
<keyword evidence="1" id="KW-0677">Repeat</keyword>
<evidence type="ECO:0000313" key="5">
    <source>
        <dbReference type="Proteomes" id="UP001302696"/>
    </source>
</evidence>
<feature type="transmembrane region" description="Helical" evidence="2">
    <location>
        <begin position="343"/>
        <end position="362"/>
    </location>
</feature>
<evidence type="ECO:0000256" key="1">
    <source>
        <dbReference type="ARBA" id="ARBA00022737"/>
    </source>
</evidence>
<feature type="transmembrane region" description="Helical" evidence="2">
    <location>
        <begin position="393"/>
        <end position="414"/>
    </location>
</feature>
<dbReference type="Proteomes" id="UP001302696">
    <property type="component" value="Chromosome"/>
</dbReference>
<feature type="transmembrane region" description="Helical" evidence="2">
    <location>
        <begin position="303"/>
        <end position="322"/>
    </location>
</feature>
<keyword evidence="2" id="KW-0472">Membrane</keyword>
<feature type="transmembrane region" description="Helical" evidence="2">
    <location>
        <begin position="368"/>
        <end position="386"/>
    </location>
</feature>
<dbReference type="Pfam" id="PF06458">
    <property type="entry name" value="MucBP"/>
    <property type="match status" value="2"/>
</dbReference>
<feature type="domain" description="MucBP" evidence="3">
    <location>
        <begin position="613"/>
        <end position="662"/>
    </location>
</feature>
<feature type="transmembrane region" description="Helical" evidence="2">
    <location>
        <begin position="166"/>
        <end position="190"/>
    </location>
</feature>
<dbReference type="InterPro" id="IPR045691">
    <property type="entry name" value="DUF6056"/>
</dbReference>
<reference evidence="5" key="1">
    <citation type="submission" date="2024-06" db="EMBL/GenBank/DDBJ databases">
        <authorList>
            <person name="Chang H.C."/>
            <person name="Mun S.Y."/>
        </authorList>
    </citation>
    <scope>NUCLEOTIDE SEQUENCE [LARGE SCALE GENOMIC DNA]</scope>
    <source>
        <strain evidence="5">KT1</strain>
    </source>
</reference>
<organism evidence="4 5">
    <name type="scientific">Pediococcus inopinatus</name>
    <dbReference type="NCBI Taxonomy" id="114090"/>
    <lineage>
        <taxon>Bacteria</taxon>
        <taxon>Bacillati</taxon>
        <taxon>Bacillota</taxon>
        <taxon>Bacilli</taxon>
        <taxon>Lactobacillales</taxon>
        <taxon>Lactobacillaceae</taxon>
        <taxon>Pediococcus</taxon>
    </lineage>
</organism>
<evidence type="ECO:0000313" key="4">
    <source>
        <dbReference type="EMBL" id="WPC21855.1"/>
    </source>
</evidence>
<dbReference type="Pfam" id="PF19528">
    <property type="entry name" value="DUF6056"/>
    <property type="match status" value="1"/>
</dbReference>
<keyword evidence="2" id="KW-1133">Transmembrane helix</keyword>
<evidence type="ECO:0000259" key="3">
    <source>
        <dbReference type="Pfam" id="PF06458"/>
    </source>
</evidence>
<dbReference type="RefSeq" id="WP_320531979.1">
    <property type="nucleotide sequence ID" value="NZ_CP104778.1"/>
</dbReference>
<name>A0ABZ0Q6S6_9LACO</name>
<feature type="transmembrane region" description="Helical" evidence="2">
    <location>
        <begin position="749"/>
        <end position="766"/>
    </location>
</feature>
<feature type="domain" description="MucBP" evidence="3">
    <location>
        <begin position="544"/>
        <end position="597"/>
    </location>
</feature>
<feature type="transmembrane region" description="Helical" evidence="2">
    <location>
        <begin position="140"/>
        <end position="159"/>
    </location>
</feature>
<sequence length="772" mass="87317">MALLPILYLCANELTGRPPKYSVTTFTLKSKLNLTIKEPPRLDFICPILGVHFIIGFGIIIFFVYILFKQLNDYTGYSADDYLYHFFFQGEWPTQHLRGIHNPLDLIQSIQNHTRLNNGRFVAHTGVQLFMQFPKSVYNIANSVVYVLVGLLINIHVFGRLKKLRVSYLALTFALMWICLPDFGTSILWLSGGFNYLWVALIYLGFLLPYRFNYHAKHPRLMFIGMLILGFLAGGTNENTAPLTLFVAFVFTIFDWKNSQLGWKWAGGLSGAVSFIVLVISGMNQVAVRGDQFDIASLIRGTLKYSGTLLLVLILLASYLYIQHHAYGRDFKWHEQRSYFAGVIYAVGGFLGIVALVVSPQILSRVFFGPNVYFIIALLSLLYDHAKLRQNYWLPRILPVIATIIIAFISIPIYDNAVKTSYQSFTYWKAGDTIARTDYKHNIMHAKVPGMPPVTDDHNMYLSSTYVSPGKPNKQCFNVWMARYYGLKSVTIDNTLSPAKVPINRKSITWRTYQWLNHFHSQVLKTFQSKSVHAATTMKTAYLRYVDESGKQVGTEPISGNVGSTFNISQASVGGYTTVTNNPQSYTFTNAANQSITIHVKKTPKQTSAKLVYRIKKTNKIVGTEPISGKVGQAFDLSNASTTGYTTTKEAPDSYTFTNQANADVNMWVRPSLQGVTINYLQGHKQIKQVFVQVKTGDTFKIAAPLGYRLQKNQARTLTMPAAGLGILKIQVHKRSFWQRIILNPVSRWLIIGGIIFVVWDSFIAWRQSKHD</sequence>
<accession>A0ABZ0Q6S6</accession>
<proteinExistence type="predicted"/>
<gene>
    <name evidence="4" type="ORF">N6G96_01145</name>
</gene>
<keyword evidence="2" id="KW-0812">Transmembrane</keyword>
<protein>
    <submittedName>
        <fullName evidence="4">DUF6056 family protein</fullName>
    </submittedName>
</protein>
<dbReference type="EMBL" id="CP104778">
    <property type="protein sequence ID" value="WPC21855.1"/>
    <property type="molecule type" value="Genomic_DNA"/>
</dbReference>
<feature type="transmembrane region" description="Helical" evidence="2">
    <location>
        <begin position="196"/>
        <end position="212"/>
    </location>
</feature>